<proteinExistence type="predicted"/>
<name>A0A1Y5S6C2_9RHOB</name>
<dbReference type="CDD" id="cd13861">
    <property type="entry name" value="CuRO_1_CumA_like"/>
    <property type="match status" value="1"/>
</dbReference>
<feature type="region of interest" description="Disordered" evidence="3">
    <location>
        <begin position="299"/>
        <end position="320"/>
    </location>
</feature>
<dbReference type="RefSeq" id="WP_085868116.1">
    <property type="nucleotide sequence ID" value="NZ_FWFQ01000009.1"/>
</dbReference>
<sequence length="461" mass="50018">MSLTRREALLGGGMAGIVSLGVPSPLFAASPAFPLLTAREGAVRIAPEGYPETAIWGYDATVPGPVIRVKQGARVQRRFRNDLARPTAVHWHGIRIDNAMDGVPGMTQAAVVPGGAFDYDFVVPDAGTYWYHSHNQSQEQVARGLYGPLIVEEPEAPDVDADVILVVDDWRMTQEAQIHESFGQMHDLAHGGRIGNYTQAVLLPAQSALRRHDRLRLRLINPATDRIMVLSLQGLEGWVMALDGMPLAAPEPLGRITLAPAQRVDLFVDVTAEAGGLATLVQHERDGGFALLDLPVTEGSRSRRGAPAPLPPNPGTLPVAEAGKRQEPLLMEGGAMGGLARARHQGEMLSMRDLAAQGQLWAFNGVAGMTPEPWLRLSRGEAVRIEMINDTAFPHAIHLHGHHFREVLAGGGYGPIRDTILVDAAARREVVLRAENPGKWMVHCHMLSHQMAGMMTWFEVA</sequence>
<dbReference type="Proteomes" id="UP000193409">
    <property type="component" value="Unassembled WGS sequence"/>
</dbReference>
<evidence type="ECO:0000256" key="1">
    <source>
        <dbReference type="ARBA" id="ARBA00022723"/>
    </source>
</evidence>
<dbReference type="InterPro" id="IPR008972">
    <property type="entry name" value="Cupredoxin"/>
</dbReference>
<evidence type="ECO:0000256" key="3">
    <source>
        <dbReference type="SAM" id="MobiDB-lite"/>
    </source>
</evidence>
<gene>
    <name evidence="6" type="primary">copA_1</name>
    <name evidence="6" type="ORF">PSA7680_01567</name>
</gene>
<reference evidence="6 7" key="1">
    <citation type="submission" date="2017-03" db="EMBL/GenBank/DDBJ databases">
        <authorList>
            <person name="Afonso C.L."/>
            <person name="Miller P.J."/>
            <person name="Scott M.A."/>
            <person name="Spackman E."/>
            <person name="Goraichik I."/>
            <person name="Dimitrov K.M."/>
            <person name="Suarez D.L."/>
            <person name="Swayne D.E."/>
        </authorList>
    </citation>
    <scope>NUCLEOTIDE SEQUENCE [LARGE SCALE GENOMIC DNA]</scope>
    <source>
        <strain evidence="6 7">CECT 7680</strain>
    </source>
</reference>
<dbReference type="InterPro" id="IPR011707">
    <property type="entry name" value="Cu-oxidase-like_N"/>
</dbReference>
<dbReference type="InterPro" id="IPR002355">
    <property type="entry name" value="Cu_oxidase_Cu_BS"/>
</dbReference>
<evidence type="ECO:0000259" key="5">
    <source>
        <dbReference type="Pfam" id="PF07732"/>
    </source>
</evidence>
<dbReference type="InterPro" id="IPR011706">
    <property type="entry name" value="Cu-oxidase_C"/>
</dbReference>
<dbReference type="GO" id="GO:0016491">
    <property type="term" value="F:oxidoreductase activity"/>
    <property type="evidence" value="ECO:0007669"/>
    <property type="project" value="UniProtKB-KW"/>
</dbReference>
<keyword evidence="7" id="KW-1185">Reference proteome</keyword>
<keyword evidence="2" id="KW-0560">Oxidoreductase</keyword>
<dbReference type="EMBL" id="FWFQ01000009">
    <property type="protein sequence ID" value="SLN33535.1"/>
    <property type="molecule type" value="Genomic_DNA"/>
</dbReference>
<dbReference type="GO" id="GO:0005507">
    <property type="term" value="F:copper ion binding"/>
    <property type="evidence" value="ECO:0007669"/>
    <property type="project" value="InterPro"/>
</dbReference>
<feature type="domain" description="Plastocyanin-like" evidence="5">
    <location>
        <begin position="44"/>
        <end position="155"/>
    </location>
</feature>
<accession>A0A1Y5S6C2</accession>
<evidence type="ECO:0000313" key="6">
    <source>
        <dbReference type="EMBL" id="SLN33535.1"/>
    </source>
</evidence>
<dbReference type="PROSITE" id="PS00079">
    <property type="entry name" value="MULTICOPPER_OXIDASE1"/>
    <property type="match status" value="1"/>
</dbReference>
<dbReference type="InterPro" id="IPR045087">
    <property type="entry name" value="Cu-oxidase_fam"/>
</dbReference>
<organism evidence="6 7">
    <name type="scientific">Pseudoruegeria aquimaris</name>
    <dbReference type="NCBI Taxonomy" id="393663"/>
    <lineage>
        <taxon>Bacteria</taxon>
        <taxon>Pseudomonadati</taxon>
        <taxon>Pseudomonadota</taxon>
        <taxon>Alphaproteobacteria</taxon>
        <taxon>Rhodobacterales</taxon>
        <taxon>Roseobacteraceae</taxon>
        <taxon>Pseudoruegeria</taxon>
    </lineage>
</organism>
<dbReference type="Pfam" id="PF07731">
    <property type="entry name" value="Cu-oxidase_2"/>
    <property type="match status" value="1"/>
</dbReference>
<evidence type="ECO:0000313" key="7">
    <source>
        <dbReference type="Proteomes" id="UP000193409"/>
    </source>
</evidence>
<dbReference type="SUPFAM" id="SSF49503">
    <property type="entry name" value="Cupredoxins"/>
    <property type="match status" value="3"/>
</dbReference>
<dbReference type="Pfam" id="PF07732">
    <property type="entry name" value="Cu-oxidase_3"/>
    <property type="match status" value="1"/>
</dbReference>
<feature type="domain" description="Plastocyanin-like" evidence="4">
    <location>
        <begin position="357"/>
        <end position="460"/>
    </location>
</feature>
<evidence type="ECO:0000259" key="4">
    <source>
        <dbReference type="Pfam" id="PF07731"/>
    </source>
</evidence>
<evidence type="ECO:0000256" key="2">
    <source>
        <dbReference type="ARBA" id="ARBA00023002"/>
    </source>
</evidence>
<dbReference type="OrthoDB" id="9757546at2"/>
<dbReference type="PANTHER" id="PTHR11709">
    <property type="entry name" value="MULTI-COPPER OXIDASE"/>
    <property type="match status" value="1"/>
</dbReference>
<dbReference type="Gene3D" id="2.60.40.420">
    <property type="entry name" value="Cupredoxins - blue copper proteins"/>
    <property type="match status" value="3"/>
</dbReference>
<keyword evidence="1" id="KW-0479">Metal-binding</keyword>
<dbReference type="PROSITE" id="PS00080">
    <property type="entry name" value="MULTICOPPER_OXIDASE2"/>
    <property type="match status" value="1"/>
</dbReference>
<dbReference type="AlphaFoldDB" id="A0A1Y5S6C2"/>
<protein>
    <submittedName>
        <fullName evidence="6">Copper resistance protein A</fullName>
    </submittedName>
</protein>
<dbReference type="InterPro" id="IPR033138">
    <property type="entry name" value="Cu_oxidase_CS"/>
</dbReference>